<evidence type="ECO:0000313" key="3">
    <source>
        <dbReference type="Proteomes" id="UP000245539"/>
    </source>
</evidence>
<dbReference type="PROSITE" id="PS51724">
    <property type="entry name" value="SPOR"/>
    <property type="match status" value="1"/>
</dbReference>
<dbReference type="InterPro" id="IPR007730">
    <property type="entry name" value="SPOR-like_dom"/>
</dbReference>
<dbReference type="Gene3D" id="3.30.70.1070">
    <property type="entry name" value="Sporulation related repeat"/>
    <property type="match status" value="1"/>
</dbReference>
<keyword evidence="3" id="KW-1185">Reference proteome</keyword>
<proteinExistence type="predicted"/>
<dbReference type="RefSeq" id="WP_109839114.1">
    <property type="nucleotide sequence ID" value="NZ_QGKM01000069.1"/>
</dbReference>
<dbReference type="Pfam" id="PF05036">
    <property type="entry name" value="SPOR"/>
    <property type="match status" value="1"/>
</dbReference>
<evidence type="ECO:0000313" key="2">
    <source>
        <dbReference type="EMBL" id="PWQ93042.1"/>
    </source>
</evidence>
<gene>
    <name evidence="2" type="ORF">DKW60_18320</name>
</gene>
<dbReference type="AlphaFoldDB" id="A0A317CAE4"/>
<reference evidence="2 3" key="1">
    <citation type="submission" date="2018-05" db="EMBL/GenBank/DDBJ databases">
        <title>Leucothrix arctica sp. nov., isolated from Arctic seawater.</title>
        <authorList>
            <person name="Choi A."/>
            <person name="Baek K."/>
        </authorList>
    </citation>
    <scope>NUCLEOTIDE SEQUENCE [LARGE SCALE GENOMIC DNA]</scope>
    <source>
        <strain evidence="2 3">JCM 18388</strain>
    </source>
</reference>
<comment type="caution">
    <text evidence="2">The sequence shown here is derived from an EMBL/GenBank/DDBJ whole genome shotgun (WGS) entry which is preliminary data.</text>
</comment>
<dbReference type="InterPro" id="IPR036680">
    <property type="entry name" value="SPOR-like_sf"/>
</dbReference>
<feature type="domain" description="SPOR" evidence="1">
    <location>
        <begin position="89"/>
        <end position="170"/>
    </location>
</feature>
<protein>
    <recommendedName>
        <fullName evidence="1">SPOR domain-containing protein</fullName>
    </recommendedName>
</protein>
<dbReference type="SUPFAM" id="SSF110997">
    <property type="entry name" value="Sporulation related repeat"/>
    <property type="match status" value="1"/>
</dbReference>
<sequence length="170" mass="18550">MIIRNTLTLCLAVGVLTGCSQIADINPLSQVSQSIQSVTKLGSQSDDSYSDGETADLVVPPSLALPADVQRTQQIQQATQQRQQQQQALSSNKNYYVVVGTYPDSEQAMDMFVRLSSIGLPNATMESRATKTGKSLHMVRLGPFKRQEQIDKVKDSLVSDGLSQFKVVES</sequence>
<dbReference type="OrthoDB" id="9779128at2"/>
<dbReference type="EMBL" id="QGKM01000069">
    <property type="protein sequence ID" value="PWQ93042.1"/>
    <property type="molecule type" value="Genomic_DNA"/>
</dbReference>
<accession>A0A317CAE4</accession>
<name>A0A317CAE4_9GAMM</name>
<dbReference type="GO" id="GO:0042834">
    <property type="term" value="F:peptidoglycan binding"/>
    <property type="evidence" value="ECO:0007669"/>
    <property type="project" value="InterPro"/>
</dbReference>
<dbReference type="Proteomes" id="UP000245539">
    <property type="component" value="Unassembled WGS sequence"/>
</dbReference>
<evidence type="ECO:0000259" key="1">
    <source>
        <dbReference type="PROSITE" id="PS51724"/>
    </source>
</evidence>
<organism evidence="2 3">
    <name type="scientific">Leucothrix pacifica</name>
    <dbReference type="NCBI Taxonomy" id="1247513"/>
    <lineage>
        <taxon>Bacteria</taxon>
        <taxon>Pseudomonadati</taxon>
        <taxon>Pseudomonadota</taxon>
        <taxon>Gammaproteobacteria</taxon>
        <taxon>Thiotrichales</taxon>
        <taxon>Thiotrichaceae</taxon>
        <taxon>Leucothrix</taxon>
    </lineage>
</organism>
<dbReference type="PROSITE" id="PS51257">
    <property type="entry name" value="PROKAR_LIPOPROTEIN"/>
    <property type="match status" value="1"/>
</dbReference>